<sequence>MNILQLPAKALRCTLQHCQLLDILNFSFVSKKTKNLAKSLHRFVFLVIVDIDDSVEIKIKPTQRHGQLKFTFFL</sequence>
<accession>O61801</accession>
<dbReference type="WormBase" id="C33E10.1">
    <property type="protein sequence ID" value="CE34265"/>
    <property type="gene ID" value="WBGene00016345"/>
</dbReference>
<dbReference type="PIR" id="A89752">
    <property type="entry name" value="A89752"/>
</dbReference>
<evidence type="ECO:0000313" key="3">
    <source>
        <dbReference type="Proteomes" id="UP000001940"/>
    </source>
</evidence>
<evidence type="ECO:0000259" key="1">
    <source>
        <dbReference type="PROSITE" id="PS50181"/>
    </source>
</evidence>
<dbReference type="PaxDb" id="6239-C33E10.1"/>
<reference evidence="2 3" key="1">
    <citation type="journal article" date="1998" name="Science">
        <title>Genome sequence of the nematode C. elegans: a platform for investigating biology.</title>
        <authorList>
            <consortium name="The C. elegans sequencing consortium"/>
            <person name="Sulson J.E."/>
            <person name="Waterston R."/>
        </authorList>
    </citation>
    <scope>NUCLEOTIDE SEQUENCE [LARGE SCALE GENOMIC DNA]</scope>
    <source>
        <strain evidence="2 3">Bristol N2</strain>
    </source>
</reference>
<dbReference type="Proteomes" id="UP000001940">
    <property type="component" value="Chromosome X"/>
</dbReference>
<protein>
    <submittedName>
        <fullName evidence="2">F-box domain-containing protein</fullName>
    </submittedName>
</protein>
<dbReference type="UCSC" id="C33E10.1">
    <property type="organism name" value="c. elegans"/>
</dbReference>
<name>O61801_CAEEL</name>
<organism evidence="2 3">
    <name type="scientific">Caenorhabditis elegans</name>
    <dbReference type="NCBI Taxonomy" id="6239"/>
    <lineage>
        <taxon>Eukaryota</taxon>
        <taxon>Metazoa</taxon>
        <taxon>Ecdysozoa</taxon>
        <taxon>Nematoda</taxon>
        <taxon>Chromadorea</taxon>
        <taxon>Rhabditida</taxon>
        <taxon>Rhabditina</taxon>
        <taxon>Rhabditomorpha</taxon>
        <taxon>Rhabditoidea</taxon>
        <taxon>Rhabditidae</taxon>
        <taxon>Peloderinae</taxon>
        <taxon>Caenorhabditis</taxon>
    </lineage>
</organism>
<dbReference type="InterPro" id="IPR053222">
    <property type="entry name" value="Zygotic_Embryogenesis-Asso"/>
</dbReference>
<feature type="domain" description="F-box" evidence="1">
    <location>
        <begin position="1"/>
        <end position="46"/>
    </location>
</feature>
<evidence type="ECO:0000313" key="2">
    <source>
        <dbReference type="EMBL" id="CCD66491.1"/>
    </source>
</evidence>
<dbReference type="PANTHER" id="PTHR22899">
    <property type="entry name" value="CYCLIN-RELATED F-BOX FAMILY"/>
    <property type="match status" value="1"/>
</dbReference>
<dbReference type="KEGG" id="cel:CELE_C33E10.1"/>
<proteinExistence type="predicted"/>
<dbReference type="InterPro" id="IPR001810">
    <property type="entry name" value="F-box_dom"/>
</dbReference>
<dbReference type="PhylomeDB" id="O61801"/>
<dbReference type="CTD" id="181763"/>
<dbReference type="Pfam" id="PF00646">
    <property type="entry name" value="F-box"/>
    <property type="match status" value="1"/>
</dbReference>
<dbReference type="EMBL" id="BX284606">
    <property type="protein sequence ID" value="CCD66491.1"/>
    <property type="molecule type" value="Genomic_DNA"/>
</dbReference>
<dbReference type="PANTHER" id="PTHR22899:SF0">
    <property type="entry name" value="F-BOX ASSOCIATED DOMAIN-CONTAINING PROTEIN-RELATED"/>
    <property type="match status" value="1"/>
</dbReference>
<dbReference type="GeneID" id="181763"/>
<dbReference type="IntAct" id="O61801">
    <property type="interactions" value="1"/>
</dbReference>
<dbReference type="AGR" id="WB:WBGene00016345"/>
<gene>
    <name evidence="2 4" type="ORF">C33E10.1</name>
    <name evidence="2" type="ORF">CELE_C33E10.1</name>
</gene>
<dbReference type="AlphaFoldDB" id="O61801"/>
<dbReference type="RefSeq" id="NP_510808.2">
    <property type="nucleotide sequence ID" value="NM_078407.5"/>
</dbReference>
<dbReference type="HOGENOM" id="CLU_2690084_0_0_1"/>
<dbReference type="Bgee" id="WBGene00016345">
    <property type="expression patterns" value="Expressed in embryo and 3 other cell types or tissues"/>
</dbReference>
<evidence type="ECO:0000313" key="4">
    <source>
        <dbReference type="WormBase" id="C33E10.1"/>
    </source>
</evidence>
<keyword evidence="3" id="KW-1185">Reference proteome</keyword>
<dbReference type="PROSITE" id="PS50181">
    <property type="entry name" value="FBOX"/>
    <property type="match status" value="1"/>
</dbReference>
<dbReference type="InParanoid" id="O61801"/>
<dbReference type="OrthoDB" id="5842403at2759"/>